<reference evidence="2" key="1">
    <citation type="journal article" date="2020" name="Stud. Mycol.">
        <title>101 Dothideomycetes genomes: a test case for predicting lifestyles and emergence of pathogens.</title>
        <authorList>
            <person name="Haridas S."/>
            <person name="Albert R."/>
            <person name="Binder M."/>
            <person name="Bloem J."/>
            <person name="Labutti K."/>
            <person name="Salamov A."/>
            <person name="Andreopoulos B."/>
            <person name="Baker S."/>
            <person name="Barry K."/>
            <person name="Bills G."/>
            <person name="Bluhm B."/>
            <person name="Cannon C."/>
            <person name="Castanera R."/>
            <person name="Culley D."/>
            <person name="Daum C."/>
            <person name="Ezra D."/>
            <person name="Gonzalez J."/>
            <person name="Henrissat B."/>
            <person name="Kuo A."/>
            <person name="Liang C."/>
            <person name="Lipzen A."/>
            <person name="Lutzoni F."/>
            <person name="Magnuson J."/>
            <person name="Mondo S."/>
            <person name="Nolan M."/>
            <person name="Ohm R."/>
            <person name="Pangilinan J."/>
            <person name="Park H.-J."/>
            <person name="Ramirez L."/>
            <person name="Alfaro M."/>
            <person name="Sun H."/>
            <person name="Tritt A."/>
            <person name="Yoshinaga Y."/>
            <person name="Zwiers L.-H."/>
            <person name="Turgeon B."/>
            <person name="Goodwin S."/>
            <person name="Spatafora J."/>
            <person name="Crous P."/>
            <person name="Grigoriev I."/>
        </authorList>
    </citation>
    <scope>NUCLEOTIDE SEQUENCE</scope>
    <source>
        <strain evidence="2">ATCC 36951</strain>
    </source>
</reference>
<dbReference type="GeneID" id="54561085"/>
<dbReference type="InterPro" id="IPR002925">
    <property type="entry name" value="Dienelactn_hydro"/>
</dbReference>
<protein>
    <recommendedName>
        <fullName evidence="1">Dienelactone hydrolase domain-containing protein</fullName>
    </recommendedName>
</protein>
<dbReference type="PANTHER" id="PTHR17630:SF44">
    <property type="entry name" value="PROTEIN AIM2"/>
    <property type="match status" value="1"/>
</dbReference>
<dbReference type="InterPro" id="IPR029058">
    <property type="entry name" value="AB_hydrolase_fold"/>
</dbReference>
<dbReference type="AlphaFoldDB" id="A0A6A6CEX1"/>
<dbReference type="Pfam" id="PF01738">
    <property type="entry name" value="DLH"/>
    <property type="match status" value="1"/>
</dbReference>
<dbReference type="GO" id="GO:0016787">
    <property type="term" value="F:hydrolase activity"/>
    <property type="evidence" value="ECO:0007669"/>
    <property type="project" value="InterPro"/>
</dbReference>
<dbReference type="OrthoDB" id="1393670at2759"/>
<dbReference type="PANTHER" id="PTHR17630">
    <property type="entry name" value="DIENELACTONE HYDROLASE"/>
    <property type="match status" value="1"/>
</dbReference>
<dbReference type="Gene3D" id="3.40.50.1820">
    <property type="entry name" value="alpha/beta hydrolase"/>
    <property type="match status" value="1"/>
</dbReference>
<dbReference type="SUPFAM" id="SSF53474">
    <property type="entry name" value="alpha/beta-Hydrolases"/>
    <property type="match status" value="1"/>
</dbReference>
<keyword evidence="3" id="KW-1185">Reference proteome</keyword>
<evidence type="ECO:0000259" key="1">
    <source>
        <dbReference type="Pfam" id="PF01738"/>
    </source>
</evidence>
<dbReference type="EMBL" id="ML993606">
    <property type="protein sequence ID" value="KAF2163956.1"/>
    <property type="molecule type" value="Genomic_DNA"/>
</dbReference>
<name>A0A6A6CEX1_ZASCE</name>
<feature type="domain" description="Dienelactone hydrolase" evidence="1">
    <location>
        <begin position="62"/>
        <end position="262"/>
    </location>
</feature>
<evidence type="ECO:0000313" key="3">
    <source>
        <dbReference type="Proteomes" id="UP000799537"/>
    </source>
</evidence>
<organism evidence="2 3">
    <name type="scientific">Zasmidium cellare ATCC 36951</name>
    <dbReference type="NCBI Taxonomy" id="1080233"/>
    <lineage>
        <taxon>Eukaryota</taxon>
        <taxon>Fungi</taxon>
        <taxon>Dikarya</taxon>
        <taxon>Ascomycota</taxon>
        <taxon>Pezizomycotina</taxon>
        <taxon>Dothideomycetes</taxon>
        <taxon>Dothideomycetidae</taxon>
        <taxon>Mycosphaerellales</taxon>
        <taxon>Mycosphaerellaceae</taxon>
        <taxon>Zasmidium</taxon>
    </lineage>
</organism>
<evidence type="ECO:0000313" key="2">
    <source>
        <dbReference type="EMBL" id="KAF2163956.1"/>
    </source>
</evidence>
<accession>A0A6A6CEX1</accession>
<sequence length="268" mass="30217">MTSTERHVDVPWLAKPSGDCCLKGHLHVGSPRGKFENIAGVDTYISSPNPGQSNGHILFYYADVFGMFTNAQLVMDTFADTSAHAGYLTLGLDYFQNDPIFLHRDSNRQPKEEGFDFEAWVMKHAAWADKKVPEWTKEVKELYGKPSTKYACVGYCFGAPYVCNSLADGTCQVGGFAHPAFLKDHHFRNLKAPLYLSCSEIDHTFGTESRNKAVDIMIEDNKEYGVQLFHGVEHGFALRANLDVPYEGWCKEQSLKSLVAYFDYWLSQ</sequence>
<proteinExistence type="predicted"/>
<dbReference type="RefSeq" id="XP_033664845.1">
    <property type="nucleotide sequence ID" value="XM_033807813.1"/>
</dbReference>
<dbReference type="Proteomes" id="UP000799537">
    <property type="component" value="Unassembled WGS sequence"/>
</dbReference>
<gene>
    <name evidence="2" type="ORF">M409DRAFT_25733</name>
</gene>